<keyword evidence="3" id="KW-1185">Reference proteome</keyword>
<feature type="signal peptide" evidence="1">
    <location>
        <begin position="1"/>
        <end position="20"/>
    </location>
</feature>
<comment type="caution">
    <text evidence="2">The sequence shown here is derived from an EMBL/GenBank/DDBJ whole genome shotgun (WGS) entry which is preliminary data.</text>
</comment>
<evidence type="ECO:0000313" key="3">
    <source>
        <dbReference type="Proteomes" id="UP001156940"/>
    </source>
</evidence>
<dbReference type="PROSITE" id="PS51257">
    <property type="entry name" value="PROKAR_LIPOPROTEIN"/>
    <property type="match status" value="1"/>
</dbReference>
<evidence type="ECO:0008006" key="4">
    <source>
        <dbReference type="Google" id="ProtNLM"/>
    </source>
</evidence>
<evidence type="ECO:0000313" key="2">
    <source>
        <dbReference type="EMBL" id="MDH5824219.1"/>
    </source>
</evidence>
<reference evidence="2 3" key="1">
    <citation type="submission" date="2023-04" db="EMBL/GenBank/DDBJ databases">
        <title>Luteimonas endophyticus RD2P54.</title>
        <authorList>
            <person name="Sun J.-Q."/>
        </authorList>
    </citation>
    <scope>NUCLEOTIDE SEQUENCE [LARGE SCALE GENOMIC DNA]</scope>
    <source>
        <strain evidence="2 3">RD2P54</strain>
    </source>
</reference>
<evidence type="ECO:0000256" key="1">
    <source>
        <dbReference type="SAM" id="SignalP"/>
    </source>
</evidence>
<gene>
    <name evidence="2" type="ORF">QFW77_14655</name>
</gene>
<dbReference type="EMBL" id="JARXRM010000043">
    <property type="protein sequence ID" value="MDH5824219.1"/>
    <property type="molecule type" value="Genomic_DNA"/>
</dbReference>
<dbReference type="Proteomes" id="UP001156940">
    <property type="component" value="Unassembled WGS sequence"/>
</dbReference>
<accession>A0ABT6JBN5</accession>
<protein>
    <recommendedName>
        <fullName evidence="4">Lipoprotein</fullName>
    </recommendedName>
</protein>
<proteinExistence type="predicted"/>
<sequence length="100" mass="10271">MKTMLLAAMAALLLAGCAGGPGKGEVEEAVRAFVEQTGGNTKLEELEVGECKEASGRAGYACSVTGRATIRMAGHSQATALVGTFVLEEIGGQWKVTGRL</sequence>
<dbReference type="RefSeq" id="WP_280575516.1">
    <property type="nucleotide sequence ID" value="NZ_JARXRM010000043.1"/>
</dbReference>
<organism evidence="2 3">
    <name type="scientific">Luteimonas endophytica</name>
    <dbReference type="NCBI Taxonomy" id="3042023"/>
    <lineage>
        <taxon>Bacteria</taxon>
        <taxon>Pseudomonadati</taxon>
        <taxon>Pseudomonadota</taxon>
        <taxon>Gammaproteobacteria</taxon>
        <taxon>Lysobacterales</taxon>
        <taxon>Lysobacteraceae</taxon>
        <taxon>Luteimonas</taxon>
    </lineage>
</organism>
<keyword evidence="1" id="KW-0732">Signal</keyword>
<name>A0ABT6JBN5_9GAMM</name>
<feature type="chain" id="PRO_5046902245" description="Lipoprotein" evidence="1">
    <location>
        <begin position="21"/>
        <end position="100"/>
    </location>
</feature>